<evidence type="ECO:0000256" key="7">
    <source>
        <dbReference type="SAM" id="SignalP"/>
    </source>
</evidence>
<keyword evidence="4 6" id="KW-0051">Antiviral defense</keyword>
<accession>A0A4X2JPZ4</accession>
<keyword evidence="5" id="KW-1015">Disulfide bond</keyword>
<feature type="signal peptide" evidence="7">
    <location>
        <begin position="1"/>
        <end position="20"/>
    </location>
</feature>
<dbReference type="Pfam" id="PF00143">
    <property type="entry name" value="Interferon"/>
    <property type="match status" value="1"/>
</dbReference>
<reference evidence="9" key="1">
    <citation type="submission" date="2018-12" db="EMBL/GenBank/DDBJ databases">
        <authorList>
            <person name="Yazar S."/>
        </authorList>
    </citation>
    <scope>NUCLEOTIDE SEQUENCE [LARGE SCALE GENOMIC DNA]</scope>
</reference>
<evidence type="ECO:0000256" key="3">
    <source>
        <dbReference type="ARBA" id="ARBA00022525"/>
    </source>
</evidence>
<evidence type="ECO:0000256" key="6">
    <source>
        <dbReference type="RuleBase" id="RU000436"/>
    </source>
</evidence>
<evidence type="ECO:0000256" key="2">
    <source>
        <dbReference type="ARBA" id="ARBA00022514"/>
    </source>
</evidence>
<comment type="similarity">
    <text evidence="6">Belongs to the alpha/beta interferon family.</text>
</comment>
<organism evidence="8 9">
    <name type="scientific">Vombatus ursinus</name>
    <name type="common">Common wombat</name>
    <dbReference type="NCBI Taxonomy" id="29139"/>
    <lineage>
        <taxon>Eukaryota</taxon>
        <taxon>Metazoa</taxon>
        <taxon>Chordata</taxon>
        <taxon>Craniata</taxon>
        <taxon>Vertebrata</taxon>
        <taxon>Euteleostomi</taxon>
        <taxon>Mammalia</taxon>
        <taxon>Metatheria</taxon>
        <taxon>Diprotodontia</taxon>
        <taxon>Vombatidae</taxon>
        <taxon>Vombatus</taxon>
    </lineage>
</organism>
<dbReference type="GeneTree" id="ENSGT01000000214430"/>
<dbReference type="InterPro" id="IPR000471">
    <property type="entry name" value="Interferon_alpha/beta/delta"/>
</dbReference>
<proteinExistence type="inferred from homology"/>
<keyword evidence="7" id="KW-0732">Signal</keyword>
<dbReference type="GO" id="GO:0005125">
    <property type="term" value="F:cytokine activity"/>
    <property type="evidence" value="ECO:0007669"/>
    <property type="project" value="UniProtKB-KW"/>
</dbReference>
<name>A0A4X2JPZ4_VOMUR</name>
<keyword evidence="9" id="KW-1185">Reference proteome</keyword>
<evidence type="ECO:0000313" key="8">
    <source>
        <dbReference type="Ensembl" id="ENSVURP00010001334.1"/>
    </source>
</evidence>
<dbReference type="SUPFAM" id="SSF47266">
    <property type="entry name" value="4-helical cytokines"/>
    <property type="match status" value="1"/>
</dbReference>
<dbReference type="PANTHER" id="PTHR11691">
    <property type="entry name" value="TYPE I INTERFERON"/>
    <property type="match status" value="1"/>
</dbReference>
<dbReference type="OMA" id="ENPLMAL"/>
<reference evidence="8" key="2">
    <citation type="submission" date="2025-08" db="UniProtKB">
        <authorList>
            <consortium name="Ensembl"/>
        </authorList>
    </citation>
    <scope>IDENTIFICATION</scope>
</reference>
<keyword evidence="3" id="KW-0964">Secreted</keyword>
<dbReference type="InterPro" id="IPR009079">
    <property type="entry name" value="4_helix_cytokine-like_core"/>
</dbReference>
<evidence type="ECO:0000256" key="4">
    <source>
        <dbReference type="ARBA" id="ARBA00023118"/>
    </source>
</evidence>
<dbReference type="PROSITE" id="PS00252">
    <property type="entry name" value="INTERFERON_A_B_D"/>
    <property type="match status" value="1"/>
</dbReference>
<dbReference type="STRING" id="29139.ENSVURP00010001334"/>
<dbReference type="GO" id="GO:0051607">
    <property type="term" value="P:defense response to virus"/>
    <property type="evidence" value="ECO:0007669"/>
    <property type="project" value="UniProtKB-KW"/>
</dbReference>
<evidence type="ECO:0000313" key="9">
    <source>
        <dbReference type="Proteomes" id="UP000314987"/>
    </source>
</evidence>
<dbReference type="PANTHER" id="PTHR11691:SF37">
    <property type="entry name" value="INTERFERON OMEGA-1"/>
    <property type="match status" value="1"/>
</dbReference>
<dbReference type="PRINTS" id="PR00266">
    <property type="entry name" value="INTERFERONAB"/>
</dbReference>
<dbReference type="Ensembl" id="ENSVURT00010001522.1">
    <property type="protein sequence ID" value="ENSVURP00010001334.1"/>
    <property type="gene ID" value="ENSVURG00010001130.1"/>
</dbReference>
<protein>
    <submittedName>
        <fullName evidence="8">Uncharacterized protein</fullName>
    </submittedName>
</protein>
<reference evidence="8" key="3">
    <citation type="submission" date="2025-09" db="UniProtKB">
        <authorList>
            <consortium name="Ensembl"/>
        </authorList>
    </citation>
    <scope>IDENTIFICATION</scope>
</reference>
<evidence type="ECO:0000256" key="5">
    <source>
        <dbReference type="ARBA" id="ARBA00023157"/>
    </source>
</evidence>
<dbReference type="GO" id="GO:0005126">
    <property type="term" value="F:cytokine receptor binding"/>
    <property type="evidence" value="ECO:0007669"/>
    <property type="project" value="InterPro"/>
</dbReference>
<gene>
    <name evidence="8" type="primary">LOC114039318</name>
</gene>
<dbReference type="SMART" id="SM00076">
    <property type="entry name" value="IFabd"/>
    <property type="match status" value="1"/>
</dbReference>
<dbReference type="GO" id="GO:0005615">
    <property type="term" value="C:extracellular space"/>
    <property type="evidence" value="ECO:0007669"/>
    <property type="project" value="UniProtKB-KW"/>
</dbReference>
<dbReference type="Proteomes" id="UP000314987">
    <property type="component" value="Unassembled WGS sequence"/>
</dbReference>
<dbReference type="Gene3D" id="1.20.1250.10">
    <property type="match status" value="1"/>
</dbReference>
<feature type="chain" id="PRO_5021461099" evidence="7">
    <location>
        <begin position="21"/>
        <end position="186"/>
    </location>
</feature>
<dbReference type="AlphaFoldDB" id="A0A4X2JPZ4"/>
<keyword evidence="2 6" id="KW-0202">Cytokine</keyword>
<evidence type="ECO:0000256" key="1">
    <source>
        <dbReference type="ARBA" id="ARBA00004613"/>
    </source>
</evidence>
<comment type="subcellular location">
    <subcellularLocation>
        <location evidence="1">Secreted</location>
    </subcellularLocation>
</comment>
<dbReference type="FunFam" id="1.20.1250.10:FF:000001">
    <property type="entry name" value="Interferon alpha"/>
    <property type="match status" value="1"/>
</dbReference>
<sequence length="186" mass="21249">MTSWTFLPVALMLLCSSTLCSLGCDLTQGLKEDFSLLHQMSTFSLGPCWKDVTNFNFPKETMKGSQLQRENATVIVHEMLQQIFTIFSLNAAPATWNQTQLMQLLIGLDLQLEQLESCLEQDVEWEEPSLGSENSKLALKSYFQGISQYLQGKEYSHCAWEIMRVEIRRIPFTIMGRGRILDQELG</sequence>